<dbReference type="InterPro" id="IPR020568">
    <property type="entry name" value="Ribosomal_Su5_D2-typ_SF"/>
</dbReference>
<protein>
    <submittedName>
        <fullName evidence="9">Uncharacterized protein</fullName>
    </submittedName>
</protein>
<dbReference type="GO" id="GO:0042352">
    <property type="term" value="P:GDP-L-fucose salvage"/>
    <property type="evidence" value="ECO:0007669"/>
    <property type="project" value="TreeGrafter"/>
</dbReference>
<reference evidence="9" key="1">
    <citation type="submission" date="2022-03" db="EMBL/GenBank/DDBJ databases">
        <authorList>
            <person name="Martin C."/>
        </authorList>
    </citation>
    <scope>NUCLEOTIDE SEQUENCE</scope>
</reference>
<dbReference type="Pfam" id="PF07959">
    <property type="entry name" value="Fucose_pyrophosphorylase"/>
    <property type="match status" value="1"/>
</dbReference>
<sequence>MASNVKEEDFTSGSRSVAYASKSSQAESKGMKNARSILWKHLHGTAVKTVVLESASYDYLTSQFDVTAQDHHKQLLHCPLQYEGSNYLWSTVVHSNIQDKSSIPENSTILNSVLGQNISIEGRSVMSHCNLVGQTNLHIGSQSIVSGLISEDLEPQQPPCAITLPNDIVLQGFHIKIPTLQGESKHQHIMTVFGKYDHLLDIFTQTEGPTYKGSSSYCNTPWVVFMNRTGISQEDLWDSTVPDDKKCSMNAKLFPLFHVSEYVGIREILWLAGDENINIDSNVLDRWRSSWRLSFEEILNFIDLQAEFQHRRKLFFEIAKIDIVNTLEGKNGADINKGLCNVYASAVAEGLHFEVLETLDQVAMETSSAGVAARTLANIADVLGCMARNNGGLRSGPAANKSWGRAFHLLENGSIREGVSAMSEERAKWLERPDLLVRAARHYEGAAQILIRHAVMSARQFISTTKSELPPIGRWVMAECPARIDLSGGWSDTPPITYEHGGAVTNVSVLYDGKKPIGAKARRIERPEIVLHLEGRELVLTELSHLEDYCQPYAPGALLKACILCAELVDFPSDVSLREQLLQRYNGGIELHSWSQLPHGSGLGGSSILAGAVMGVLWNISGQAYDNKSLIHAVLHLEQMLTTGGGWQDQVGALVGGVKIGVSKGELPLYVDIVPLDVTVETVQAFSDRLILVYTGKTRLARNLLQNVIRNWYGRNPDILATQDALVENAHDCAKAFEQGDLEKVGECMNKYWEQKKKMAPGCEPSVVARMMASLREHTYGMTLAGAGGGGFMYVLMKNPGGIGLVKEILSQIEGTENATVQLCRYRGNDIDNSA</sequence>
<dbReference type="Proteomes" id="UP000749559">
    <property type="component" value="Unassembled WGS sequence"/>
</dbReference>
<keyword evidence="10" id="KW-1185">Reference proteome</keyword>
<dbReference type="EMBL" id="CAIIXF020000003">
    <property type="protein sequence ID" value="CAH1780095.1"/>
    <property type="molecule type" value="Genomic_DNA"/>
</dbReference>
<feature type="domain" description="GDP-fucose pyrophosphorylase" evidence="7">
    <location>
        <begin position="2"/>
        <end position="258"/>
    </location>
</feature>
<evidence type="ECO:0000259" key="6">
    <source>
        <dbReference type="Pfam" id="PF00288"/>
    </source>
</evidence>
<dbReference type="Pfam" id="PF00288">
    <property type="entry name" value="GHMP_kinases_N"/>
    <property type="match status" value="1"/>
</dbReference>
<evidence type="ECO:0000256" key="2">
    <source>
        <dbReference type="ARBA" id="ARBA00022741"/>
    </source>
</evidence>
<dbReference type="InterPro" id="IPR036554">
    <property type="entry name" value="GHMP_kinase_C_sf"/>
</dbReference>
<dbReference type="Gene3D" id="3.30.230.120">
    <property type="match status" value="1"/>
</dbReference>
<comment type="caution">
    <text evidence="9">The sequence shown here is derived from an EMBL/GenBank/DDBJ whole genome shotgun (WGS) entry which is preliminary data.</text>
</comment>
<keyword evidence="3" id="KW-0418">Kinase</keyword>
<feature type="domain" description="GHMP kinase C-terminal" evidence="8">
    <location>
        <begin position="734"/>
        <end position="810"/>
    </location>
</feature>
<dbReference type="InterPro" id="IPR012887">
    <property type="entry name" value="GDP_fucose_pyrophosphorylase"/>
</dbReference>
<name>A0A8J1UR83_OWEFU</name>
<accession>A0A8J1UR83</accession>
<dbReference type="GO" id="GO:0005524">
    <property type="term" value="F:ATP binding"/>
    <property type="evidence" value="ECO:0007669"/>
    <property type="project" value="UniProtKB-KW"/>
</dbReference>
<dbReference type="Pfam" id="PF08544">
    <property type="entry name" value="GHMP_kinases_C"/>
    <property type="match status" value="1"/>
</dbReference>
<evidence type="ECO:0000256" key="5">
    <source>
        <dbReference type="ARBA" id="ARBA00038121"/>
    </source>
</evidence>
<dbReference type="PANTHER" id="PTHR32463:SF0">
    <property type="entry name" value="L-FUCOSE KINASE"/>
    <property type="match status" value="1"/>
</dbReference>
<proteinExistence type="inferred from homology"/>
<gene>
    <name evidence="9" type="ORF">OFUS_LOCUS6837</name>
</gene>
<dbReference type="SUPFAM" id="SSF55060">
    <property type="entry name" value="GHMP Kinase, C-terminal domain"/>
    <property type="match status" value="1"/>
</dbReference>
<keyword evidence="2" id="KW-0547">Nucleotide-binding</keyword>
<dbReference type="GO" id="GO:0050201">
    <property type="term" value="F:fucokinase activity"/>
    <property type="evidence" value="ECO:0007669"/>
    <property type="project" value="TreeGrafter"/>
</dbReference>
<evidence type="ECO:0000256" key="3">
    <source>
        <dbReference type="ARBA" id="ARBA00022777"/>
    </source>
</evidence>
<evidence type="ECO:0000259" key="7">
    <source>
        <dbReference type="Pfam" id="PF07959"/>
    </source>
</evidence>
<dbReference type="AlphaFoldDB" id="A0A8J1UR83"/>
<dbReference type="InterPro" id="IPR006204">
    <property type="entry name" value="GHMP_kinase_N_dom"/>
</dbReference>
<comment type="similarity">
    <text evidence="5">Belongs to the GHMP kinase family.</text>
</comment>
<evidence type="ECO:0000256" key="1">
    <source>
        <dbReference type="ARBA" id="ARBA00022679"/>
    </source>
</evidence>
<keyword evidence="4" id="KW-0067">ATP-binding</keyword>
<dbReference type="InterPro" id="IPR013750">
    <property type="entry name" value="GHMP_kinase_C_dom"/>
</dbReference>
<dbReference type="SUPFAM" id="SSF54211">
    <property type="entry name" value="Ribosomal protein S5 domain 2-like"/>
    <property type="match status" value="1"/>
</dbReference>
<evidence type="ECO:0000313" key="9">
    <source>
        <dbReference type="EMBL" id="CAH1780095.1"/>
    </source>
</evidence>
<dbReference type="OrthoDB" id="271303at2759"/>
<evidence type="ECO:0000256" key="4">
    <source>
        <dbReference type="ARBA" id="ARBA00022840"/>
    </source>
</evidence>
<dbReference type="PANTHER" id="PTHR32463">
    <property type="entry name" value="L-FUCOSE KINASE"/>
    <property type="match status" value="1"/>
</dbReference>
<dbReference type="InterPro" id="IPR052203">
    <property type="entry name" value="GHMP_Kinase-Related"/>
</dbReference>
<organism evidence="9 10">
    <name type="scientific">Owenia fusiformis</name>
    <name type="common">Polychaete worm</name>
    <dbReference type="NCBI Taxonomy" id="6347"/>
    <lineage>
        <taxon>Eukaryota</taxon>
        <taxon>Metazoa</taxon>
        <taxon>Spiralia</taxon>
        <taxon>Lophotrochozoa</taxon>
        <taxon>Annelida</taxon>
        <taxon>Polychaeta</taxon>
        <taxon>Sedentaria</taxon>
        <taxon>Canalipalpata</taxon>
        <taxon>Sabellida</taxon>
        <taxon>Oweniida</taxon>
        <taxon>Oweniidae</taxon>
        <taxon>Owenia</taxon>
    </lineage>
</organism>
<dbReference type="PRINTS" id="PR00959">
    <property type="entry name" value="MEVGALKINASE"/>
</dbReference>
<feature type="domain" description="GHMP kinase N-terminal" evidence="6">
    <location>
        <begin position="580"/>
        <end position="657"/>
    </location>
</feature>
<keyword evidence="1" id="KW-0808">Transferase</keyword>
<evidence type="ECO:0000313" key="10">
    <source>
        <dbReference type="Proteomes" id="UP000749559"/>
    </source>
</evidence>
<evidence type="ECO:0000259" key="8">
    <source>
        <dbReference type="Pfam" id="PF08544"/>
    </source>
</evidence>